<dbReference type="PRINTS" id="PR00990">
    <property type="entry name" value="RIBOKINASE"/>
</dbReference>
<feature type="binding site" evidence="12">
    <location>
        <position position="287"/>
    </location>
    <ligand>
        <name>K(+)</name>
        <dbReference type="ChEBI" id="CHEBI:29103"/>
    </ligand>
</feature>
<protein>
    <recommendedName>
        <fullName evidence="3 12">Ribokinase</fullName>
        <shortName evidence="12">RK</shortName>
        <ecNumber evidence="2 12">2.7.1.15</ecNumber>
    </recommendedName>
</protein>
<dbReference type="InterPro" id="IPR011611">
    <property type="entry name" value="PfkB_dom"/>
</dbReference>
<evidence type="ECO:0000256" key="10">
    <source>
        <dbReference type="ARBA" id="ARBA00022958"/>
    </source>
</evidence>
<evidence type="ECO:0000256" key="8">
    <source>
        <dbReference type="ARBA" id="ARBA00022840"/>
    </source>
</evidence>
<dbReference type="PANTHER" id="PTHR10584">
    <property type="entry name" value="SUGAR KINASE"/>
    <property type="match status" value="1"/>
</dbReference>
<evidence type="ECO:0000313" key="15">
    <source>
        <dbReference type="Proteomes" id="UP001529245"/>
    </source>
</evidence>
<comment type="catalytic activity">
    <reaction evidence="12">
        <text>D-ribose + ATP = D-ribose 5-phosphate + ADP + H(+)</text>
        <dbReference type="Rhea" id="RHEA:13697"/>
        <dbReference type="ChEBI" id="CHEBI:15378"/>
        <dbReference type="ChEBI" id="CHEBI:30616"/>
        <dbReference type="ChEBI" id="CHEBI:47013"/>
        <dbReference type="ChEBI" id="CHEBI:78346"/>
        <dbReference type="ChEBI" id="CHEBI:456216"/>
        <dbReference type="EC" id="2.7.1.15"/>
    </reaction>
</comment>
<keyword evidence="5 12" id="KW-0479">Metal-binding</keyword>
<feature type="binding site" evidence="12">
    <location>
        <begin position="220"/>
        <end position="225"/>
    </location>
    <ligand>
        <name>ATP</name>
        <dbReference type="ChEBI" id="CHEBI:30616"/>
    </ligand>
</feature>
<feature type="active site" description="Proton acceptor" evidence="12">
    <location>
        <position position="252"/>
    </location>
</feature>
<comment type="caution">
    <text evidence="14">The sequence shown here is derived from an EMBL/GenBank/DDBJ whole genome shotgun (WGS) entry which is preliminary data.</text>
</comment>
<feature type="binding site" evidence="12">
    <location>
        <position position="140"/>
    </location>
    <ligand>
        <name>substrate</name>
    </ligand>
</feature>
<keyword evidence="10 12" id="KW-0630">Potassium</keyword>
<keyword evidence="4 12" id="KW-0808">Transferase</keyword>
<evidence type="ECO:0000259" key="13">
    <source>
        <dbReference type="Pfam" id="PF00294"/>
    </source>
</evidence>
<evidence type="ECO:0000256" key="7">
    <source>
        <dbReference type="ARBA" id="ARBA00022777"/>
    </source>
</evidence>
<dbReference type="CDD" id="cd01174">
    <property type="entry name" value="ribokinase"/>
    <property type="match status" value="1"/>
</dbReference>
<evidence type="ECO:0000256" key="5">
    <source>
        <dbReference type="ARBA" id="ARBA00022723"/>
    </source>
</evidence>
<feature type="binding site" evidence="12">
    <location>
        <begin position="251"/>
        <end position="252"/>
    </location>
    <ligand>
        <name>ATP</name>
        <dbReference type="ChEBI" id="CHEBI:30616"/>
    </ligand>
</feature>
<feature type="binding site" evidence="12">
    <location>
        <position position="184"/>
    </location>
    <ligand>
        <name>ATP</name>
        <dbReference type="ChEBI" id="CHEBI:30616"/>
    </ligand>
</feature>
<gene>
    <name evidence="12" type="primary">rbsK</name>
    <name evidence="14" type="ORF">QID03_12995</name>
</gene>
<reference evidence="14 15" key="1">
    <citation type="submission" date="2023-04" db="EMBL/GenBank/DDBJ databases">
        <title>A. sendaiensis sub sp. chiapanensis a novel subspecie with specific adaptation in bacterial cell wall isolated from an active volcano.</title>
        <authorList>
            <person name="Alvarez Gutierrez P.E."/>
            <person name="Ortiz Cortes L.Y."/>
        </authorList>
    </citation>
    <scope>NUCLEOTIDE SEQUENCE [LARGE SCALE GENOMIC DNA]</scope>
    <source>
        <strain evidence="14 15">PA2</strain>
    </source>
</reference>
<evidence type="ECO:0000256" key="9">
    <source>
        <dbReference type="ARBA" id="ARBA00022842"/>
    </source>
</evidence>
<dbReference type="RefSeq" id="WP_283204484.1">
    <property type="nucleotide sequence ID" value="NZ_JASGCB010000032.1"/>
</dbReference>
<feature type="binding site" evidence="12">
    <location>
        <begin position="10"/>
        <end position="12"/>
    </location>
    <ligand>
        <name>substrate</name>
    </ligand>
</feature>
<sequence>MDAVVIGSINVDLVVGVDAMPGPGETVLGQSARYQVGGKGANQAIAAARQGARVRMVGAVGTDAFAGMLTSALREAGVDVAGVTQAKGPSGTALVFLEPGGQNRIVVVPGANAALTPEGVERAVMDLDAPRDMAVVVQNEIPPDAVLASIRAAHRRGFRVVWNAAPPAQVPVGVLGSEDVLVVNEAEASHLAGKPVVDPKAAREVAAQLLALGPGLAVVTLGDKGLVAATRRGTIQVPAWPVEVRDTTAAGDTWIGAFVAAWDGGEDVIQALRYATAASALCVTRAGASDSIPTRAEVEAFLRAHPPSQIFS</sequence>
<evidence type="ECO:0000256" key="12">
    <source>
        <dbReference type="HAMAP-Rule" id="MF_01987"/>
    </source>
</evidence>
<dbReference type="PANTHER" id="PTHR10584:SF166">
    <property type="entry name" value="RIBOKINASE"/>
    <property type="match status" value="1"/>
</dbReference>
<proteinExistence type="inferred from homology"/>
<keyword evidence="7 12" id="KW-0418">Kinase</keyword>
<dbReference type="GO" id="GO:0004747">
    <property type="term" value="F:ribokinase activity"/>
    <property type="evidence" value="ECO:0007669"/>
    <property type="project" value="UniProtKB-EC"/>
</dbReference>
<keyword evidence="15" id="KW-1185">Reference proteome</keyword>
<feature type="domain" description="Carbohydrate kinase PfkB" evidence="13">
    <location>
        <begin position="3"/>
        <end position="295"/>
    </location>
</feature>
<dbReference type="PROSITE" id="PS00584">
    <property type="entry name" value="PFKB_KINASES_2"/>
    <property type="match status" value="1"/>
</dbReference>
<feature type="binding site" evidence="12">
    <location>
        <position position="248"/>
    </location>
    <ligand>
        <name>K(+)</name>
        <dbReference type="ChEBI" id="CHEBI:29103"/>
    </ligand>
</feature>
<dbReference type="Proteomes" id="UP001529245">
    <property type="component" value="Unassembled WGS sequence"/>
</dbReference>
<evidence type="ECO:0000256" key="11">
    <source>
        <dbReference type="ARBA" id="ARBA00023277"/>
    </source>
</evidence>
<keyword evidence="11 12" id="KW-0119">Carbohydrate metabolism</keyword>
<dbReference type="InterPro" id="IPR002139">
    <property type="entry name" value="Ribo/fructo_kinase"/>
</dbReference>
<feature type="binding site" evidence="12">
    <location>
        <position position="282"/>
    </location>
    <ligand>
        <name>K(+)</name>
        <dbReference type="ChEBI" id="CHEBI:29103"/>
    </ligand>
</feature>
<comment type="pathway">
    <text evidence="12">Carbohydrate metabolism; D-ribose degradation; D-ribose 5-phosphate from beta-D-ribopyranose: step 2/2.</text>
</comment>
<feature type="binding site" evidence="12">
    <location>
        <position position="291"/>
    </location>
    <ligand>
        <name>K(+)</name>
        <dbReference type="ChEBI" id="CHEBI:29103"/>
    </ligand>
</feature>
<comment type="activity regulation">
    <text evidence="12">Activated by a monovalent cation that binds near, but not in, the active site. The most likely occupant of the site in vivo is potassium. Ion binding induces a conformational change that may alter substrate affinity.</text>
</comment>
<evidence type="ECO:0000256" key="1">
    <source>
        <dbReference type="ARBA" id="ARBA00005380"/>
    </source>
</evidence>
<evidence type="ECO:0000313" key="14">
    <source>
        <dbReference type="EMBL" id="MDI9261076.1"/>
    </source>
</evidence>
<keyword evidence="6 12" id="KW-0547">Nucleotide-binding</keyword>
<comment type="similarity">
    <text evidence="1">Belongs to the carbohydrate kinase pfkB family.</text>
</comment>
<organism evidence="14 15">
    <name type="scientific">Alicyclobacillus sendaiensis PA2</name>
    <dbReference type="NCBI Taxonomy" id="3029425"/>
    <lineage>
        <taxon>Bacteria</taxon>
        <taxon>Bacillati</taxon>
        <taxon>Bacillota</taxon>
        <taxon>Bacilli</taxon>
        <taxon>Bacillales</taxon>
        <taxon>Alicyclobacillaceae</taxon>
        <taxon>Alicyclobacillus</taxon>
    </lineage>
</organism>
<feature type="binding site" evidence="12">
    <location>
        <begin position="38"/>
        <end position="42"/>
    </location>
    <ligand>
        <name>substrate</name>
    </ligand>
</feature>
<dbReference type="EC" id="2.7.1.15" evidence="2 12"/>
<comment type="subcellular location">
    <subcellularLocation>
        <location evidence="12">Cytoplasm</location>
    </subcellularLocation>
</comment>
<keyword evidence="12" id="KW-0963">Cytoplasm</keyword>
<evidence type="ECO:0000256" key="2">
    <source>
        <dbReference type="ARBA" id="ARBA00012035"/>
    </source>
</evidence>
<feature type="binding site" evidence="12">
    <location>
        <position position="285"/>
    </location>
    <ligand>
        <name>K(+)</name>
        <dbReference type="ChEBI" id="CHEBI:29103"/>
    </ligand>
</feature>
<dbReference type="InterPro" id="IPR002173">
    <property type="entry name" value="Carboh/pur_kinase_PfkB_CS"/>
</dbReference>
<dbReference type="InterPro" id="IPR011877">
    <property type="entry name" value="Ribokinase"/>
</dbReference>
<evidence type="ECO:0000256" key="4">
    <source>
        <dbReference type="ARBA" id="ARBA00022679"/>
    </source>
</evidence>
<dbReference type="Gene3D" id="3.40.1190.20">
    <property type="match status" value="1"/>
</dbReference>
<dbReference type="EMBL" id="JASGCB010000032">
    <property type="protein sequence ID" value="MDI9261076.1"/>
    <property type="molecule type" value="Genomic_DNA"/>
</dbReference>
<comment type="cofactor">
    <cofactor evidence="12">
        <name>Mg(2+)</name>
        <dbReference type="ChEBI" id="CHEBI:18420"/>
    </cofactor>
    <text evidence="12">Requires a divalent cation, most likely magnesium in vivo, as an electrophilic catalyst to aid phosphoryl group transfer. It is the chelate of the metal and the nucleotide that is the actual substrate.</text>
</comment>
<comment type="subunit">
    <text evidence="12">Homodimer.</text>
</comment>
<evidence type="ECO:0000256" key="6">
    <source>
        <dbReference type="ARBA" id="ARBA00022741"/>
    </source>
</evidence>
<comment type="function">
    <text evidence="12">Catalyzes the phosphorylation of ribose at O-5 in a reaction requiring ATP and magnesium. The resulting D-ribose-5-phosphate can then be used either for sythesis of nucleotides, histidine, and tryptophan, or as a component of the pentose phosphate pathway.</text>
</comment>
<evidence type="ECO:0000256" key="3">
    <source>
        <dbReference type="ARBA" id="ARBA00016943"/>
    </source>
</evidence>
<feature type="binding site" evidence="12">
    <location>
        <position position="252"/>
    </location>
    <ligand>
        <name>substrate</name>
    </ligand>
</feature>
<dbReference type="InterPro" id="IPR029056">
    <property type="entry name" value="Ribokinase-like"/>
</dbReference>
<dbReference type="Pfam" id="PF00294">
    <property type="entry name" value="PfkB"/>
    <property type="match status" value="1"/>
</dbReference>
<accession>A0ABT6Y176</accession>
<dbReference type="SUPFAM" id="SSF53613">
    <property type="entry name" value="Ribokinase-like"/>
    <property type="match status" value="1"/>
</dbReference>
<feature type="binding site" evidence="12">
    <location>
        <position position="246"/>
    </location>
    <ligand>
        <name>K(+)</name>
        <dbReference type="ChEBI" id="CHEBI:29103"/>
    </ligand>
</feature>
<name>A0ABT6Y176_ALISE</name>
<comment type="similarity">
    <text evidence="12">Belongs to the carbohydrate kinase PfkB family. Ribokinase subfamily.</text>
</comment>
<dbReference type="HAMAP" id="MF_01987">
    <property type="entry name" value="Ribokinase"/>
    <property type="match status" value="1"/>
</dbReference>
<keyword evidence="9 12" id="KW-0460">Magnesium</keyword>
<keyword evidence="8 12" id="KW-0067">ATP-binding</keyword>
<comment type="caution">
    <text evidence="12">Lacks conserved residue(s) required for the propagation of feature annotation.</text>
</comment>